<dbReference type="AlphaFoldDB" id="A0A1G8NFM8"/>
<dbReference type="Pfam" id="PF03364">
    <property type="entry name" value="Polyketide_cyc"/>
    <property type="match status" value="1"/>
</dbReference>
<dbReference type="InterPro" id="IPR023393">
    <property type="entry name" value="START-like_dom_sf"/>
</dbReference>
<dbReference type="Gene3D" id="3.30.530.20">
    <property type="match status" value="1"/>
</dbReference>
<dbReference type="RefSeq" id="WP_072739037.1">
    <property type="nucleotide sequence ID" value="NZ_CP048813.1"/>
</dbReference>
<name>A0A1G8NFM8_9NOCA</name>
<evidence type="ECO:0000313" key="3">
    <source>
        <dbReference type="Proteomes" id="UP000183263"/>
    </source>
</evidence>
<dbReference type="EMBL" id="FNDN01000011">
    <property type="protein sequence ID" value="SDI79071.1"/>
    <property type="molecule type" value="Genomic_DNA"/>
</dbReference>
<evidence type="ECO:0000313" key="2">
    <source>
        <dbReference type="EMBL" id="SDI79071.1"/>
    </source>
</evidence>
<feature type="domain" description="Coenzyme Q-binding protein COQ10 START" evidence="1">
    <location>
        <begin position="13"/>
        <end position="134"/>
    </location>
</feature>
<dbReference type="Proteomes" id="UP000183263">
    <property type="component" value="Unassembled WGS sequence"/>
</dbReference>
<gene>
    <name evidence="2" type="ORF">SAMN05444695_11157</name>
</gene>
<sequence length="159" mass="17622">MPVMIIEREIEHAHAHEVYERIADVESYPTVAASILQVQVTDRDGDRCTSHWDVAFRGGILRWVESDEFDRVNLRSTFEQVDGDLAAFRGSWSVQDLEPGVRITFTAEFDLGMPSLAAMLDPVAERALRANITELIDAFSSEQPSAGRLVAADSTGKGQ</sequence>
<accession>A0A1G8NFM8</accession>
<reference evidence="2 3" key="1">
    <citation type="submission" date="2016-10" db="EMBL/GenBank/DDBJ databases">
        <authorList>
            <person name="de Groot N.N."/>
        </authorList>
    </citation>
    <scope>NUCLEOTIDE SEQUENCE [LARGE SCALE GENOMIC DNA]</scope>
    <source>
        <strain evidence="2 3">DSM 44892</strain>
    </source>
</reference>
<evidence type="ECO:0000259" key="1">
    <source>
        <dbReference type="Pfam" id="PF03364"/>
    </source>
</evidence>
<proteinExistence type="predicted"/>
<dbReference type="OrthoDB" id="9134299at2"/>
<organism evidence="2 3">
    <name type="scientific">Rhodococcus triatomae</name>
    <dbReference type="NCBI Taxonomy" id="300028"/>
    <lineage>
        <taxon>Bacteria</taxon>
        <taxon>Bacillati</taxon>
        <taxon>Actinomycetota</taxon>
        <taxon>Actinomycetes</taxon>
        <taxon>Mycobacteriales</taxon>
        <taxon>Nocardiaceae</taxon>
        <taxon>Rhodococcus</taxon>
    </lineage>
</organism>
<dbReference type="SUPFAM" id="SSF55961">
    <property type="entry name" value="Bet v1-like"/>
    <property type="match status" value="1"/>
</dbReference>
<protein>
    <submittedName>
        <fullName evidence="2">Ribosome association toxin PasT (RatA) of the RatAB toxin-antitoxin module</fullName>
    </submittedName>
</protein>
<dbReference type="InterPro" id="IPR005031">
    <property type="entry name" value="COQ10_START"/>
</dbReference>
<keyword evidence="3" id="KW-1185">Reference proteome</keyword>